<evidence type="ECO:0000256" key="3">
    <source>
        <dbReference type="ARBA" id="ARBA00007739"/>
    </source>
</evidence>
<keyword evidence="14" id="KW-0961">Cell wall biogenesis/degradation</keyword>
<dbReference type="Pfam" id="PF17957">
    <property type="entry name" value="Big_7"/>
    <property type="match status" value="1"/>
</dbReference>
<dbReference type="STRING" id="1798697.A2373_04455"/>
<keyword evidence="4" id="KW-1003">Cell membrane</keyword>
<evidence type="ECO:0000256" key="10">
    <source>
        <dbReference type="ARBA" id="ARBA00022960"/>
    </source>
</evidence>
<dbReference type="NCBIfam" id="TIGR02074">
    <property type="entry name" value="PBP_1a_fam"/>
    <property type="match status" value="1"/>
</dbReference>
<dbReference type="GO" id="GO:0071555">
    <property type="term" value="P:cell wall organization"/>
    <property type="evidence" value="ECO:0007669"/>
    <property type="project" value="UniProtKB-KW"/>
</dbReference>
<feature type="transmembrane region" description="Helical" evidence="17">
    <location>
        <begin position="90"/>
        <end position="112"/>
    </location>
</feature>
<evidence type="ECO:0000256" key="2">
    <source>
        <dbReference type="ARBA" id="ARBA00007090"/>
    </source>
</evidence>
<evidence type="ECO:0000256" key="8">
    <source>
        <dbReference type="ARBA" id="ARBA00022679"/>
    </source>
</evidence>
<evidence type="ECO:0000256" key="17">
    <source>
        <dbReference type="SAM" id="Phobius"/>
    </source>
</evidence>
<dbReference type="GO" id="GO:0005886">
    <property type="term" value="C:plasma membrane"/>
    <property type="evidence" value="ECO:0007669"/>
    <property type="project" value="UniProtKB-SubCell"/>
</dbReference>
<dbReference type="PANTHER" id="PTHR32282">
    <property type="entry name" value="BINDING PROTEIN TRANSPEPTIDASE, PUTATIVE-RELATED"/>
    <property type="match status" value="1"/>
</dbReference>
<keyword evidence="17" id="KW-0812">Transmembrane</keyword>
<keyword evidence="6" id="KW-0645">Protease</keyword>
<dbReference type="GO" id="GO:0008360">
    <property type="term" value="P:regulation of cell shape"/>
    <property type="evidence" value="ECO:0007669"/>
    <property type="project" value="UniProtKB-KW"/>
</dbReference>
<dbReference type="Gene3D" id="2.60.40.10">
    <property type="entry name" value="Immunoglobulins"/>
    <property type="match status" value="1"/>
</dbReference>
<dbReference type="PANTHER" id="PTHR32282:SF11">
    <property type="entry name" value="PENICILLIN-BINDING PROTEIN 1B"/>
    <property type="match status" value="1"/>
</dbReference>
<evidence type="ECO:0000256" key="12">
    <source>
        <dbReference type="ARBA" id="ARBA00023136"/>
    </source>
</evidence>
<evidence type="ECO:0000256" key="14">
    <source>
        <dbReference type="ARBA" id="ARBA00023316"/>
    </source>
</evidence>
<dbReference type="Proteomes" id="UP000176300">
    <property type="component" value="Unassembled WGS sequence"/>
</dbReference>
<dbReference type="InterPro" id="IPR036950">
    <property type="entry name" value="PBP_transglycosylase"/>
</dbReference>
<name>A0A1F6NDM3_9BACT</name>
<evidence type="ECO:0000256" key="13">
    <source>
        <dbReference type="ARBA" id="ARBA00023268"/>
    </source>
</evidence>
<evidence type="ECO:0000256" key="7">
    <source>
        <dbReference type="ARBA" id="ARBA00022676"/>
    </source>
</evidence>
<comment type="similarity">
    <text evidence="3">In the N-terminal section; belongs to the glycosyltransferase 51 family.</text>
</comment>
<keyword evidence="5" id="KW-0121">Carboxypeptidase</keyword>
<keyword evidence="12 17" id="KW-0472">Membrane</keyword>
<proteinExistence type="inferred from homology"/>
<dbReference type="InterPro" id="IPR001460">
    <property type="entry name" value="PCN-bd_Tpept"/>
</dbReference>
<evidence type="ECO:0000256" key="9">
    <source>
        <dbReference type="ARBA" id="ARBA00022801"/>
    </source>
</evidence>
<evidence type="ECO:0000313" key="20">
    <source>
        <dbReference type="EMBL" id="OGH81931.1"/>
    </source>
</evidence>
<reference evidence="20 21" key="1">
    <citation type="journal article" date="2016" name="Nat. Commun.">
        <title>Thousands of microbial genomes shed light on interconnected biogeochemical processes in an aquifer system.</title>
        <authorList>
            <person name="Anantharaman K."/>
            <person name="Brown C.T."/>
            <person name="Hug L.A."/>
            <person name="Sharon I."/>
            <person name="Castelle C.J."/>
            <person name="Probst A.J."/>
            <person name="Thomas B.C."/>
            <person name="Singh A."/>
            <person name="Wilkins M.J."/>
            <person name="Karaoz U."/>
            <person name="Brodie E.L."/>
            <person name="Williams K.H."/>
            <person name="Hubbard S.S."/>
            <person name="Banfield J.F."/>
        </authorList>
    </citation>
    <scope>NUCLEOTIDE SEQUENCE [LARGE SCALE GENOMIC DNA]</scope>
</reference>
<keyword evidence="9" id="KW-0378">Hydrolase</keyword>
<dbReference type="InterPro" id="IPR001264">
    <property type="entry name" value="Glyco_trans_51"/>
</dbReference>
<evidence type="ECO:0000256" key="1">
    <source>
        <dbReference type="ARBA" id="ARBA00004236"/>
    </source>
</evidence>
<dbReference type="EMBL" id="MFQS01000054">
    <property type="protein sequence ID" value="OGH81931.1"/>
    <property type="molecule type" value="Genomic_DNA"/>
</dbReference>
<dbReference type="GO" id="GO:0006508">
    <property type="term" value="P:proteolysis"/>
    <property type="evidence" value="ECO:0007669"/>
    <property type="project" value="UniProtKB-KW"/>
</dbReference>
<accession>A0A1F6NDM3</accession>
<evidence type="ECO:0000256" key="15">
    <source>
        <dbReference type="ARBA" id="ARBA00034000"/>
    </source>
</evidence>
<comment type="catalytic activity">
    <reaction evidence="16">
        <text>[GlcNAc-(1-&gt;4)-Mur2Ac(oyl-L-Ala-gamma-D-Glu-L-Lys-D-Ala-D-Ala)](n)-di-trans,octa-cis-undecaprenyl diphosphate + beta-D-GlcNAc-(1-&gt;4)-Mur2Ac(oyl-L-Ala-gamma-D-Glu-L-Lys-D-Ala-D-Ala)-di-trans,octa-cis-undecaprenyl diphosphate = [GlcNAc-(1-&gt;4)-Mur2Ac(oyl-L-Ala-gamma-D-Glu-L-Lys-D-Ala-D-Ala)](n+1)-di-trans,octa-cis-undecaprenyl diphosphate + di-trans,octa-cis-undecaprenyl diphosphate + H(+)</text>
        <dbReference type="Rhea" id="RHEA:23708"/>
        <dbReference type="Rhea" id="RHEA-COMP:9602"/>
        <dbReference type="Rhea" id="RHEA-COMP:9603"/>
        <dbReference type="ChEBI" id="CHEBI:15378"/>
        <dbReference type="ChEBI" id="CHEBI:58405"/>
        <dbReference type="ChEBI" id="CHEBI:60033"/>
        <dbReference type="ChEBI" id="CHEBI:78435"/>
        <dbReference type="EC" id="2.4.99.28"/>
    </reaction>
</comment>
<dbReference type="Gene3D" id="3.40.710.10">
    <property type="entry name" value="DD-peptidase/beta-lactamase superfamily"/>
    <property type="match status" value="1"/>
</dbReference>
<dbReference type="GO" id="GO:0009252">
    <property type="term" value="P:peptidoglycan biosynthetic process"/>
    <property type="evidence" value="ECO:0007669"/>
    <property type="project" value="UniProtKB-KW"/>
</dbReference>
<dbReference type="AlphaFoldDB" id="A0A1F6NDM3"/>
<evidence type="ECO:0000256" key="4">
    <source>
        <dbReference type="ARBA" id="ARBA00022475"/>
    </source>
</evidence>
<evidence type="ECO:0000256" key="5">
    <source>
        <dbReference type="ARBA" id="ARBA00022645"/>
    </source>
</evidence>
<keyword evidence="10" id="KW-0133">Cell shape</keyword>
<keyword evidence="17" id="KW-1133">Transmembrane helix</keyword>
<gene>
    <name evidence="20" type="ORF">A2373_04455</name>
</gene>
<keyword evidence="13" id="KW-0511">Multifunctional enzyme</keyword>
<dbReference type="InterPro" id="IPR023346">
    <property type="entry name" value="Lysozyme-like_dom_sf"/>
</dbReference>
<feature type="domain" description="Glycosyl transferase family 51" evidence="19">
    <location>
        <begin position="142"/>
        <end position="313"/>
    </location>
</feature>
<keyword evidence="8" id="KW-0808">Transferase</keyword>
<comment type="caution">
    <text evidence="20">The sequence shown here is derived from an EMBL/GenBank/DDBJ whole genome shotgun (WGS) entry which is preliminary data.</text>
</comment>
<evidence type="ECO:0000256" key="11">
    <source>
        <dbReference type="ARBA" id="ARBA00022984"/>
    </source>
</evidence>
<dbReference type="GO" id="GO:0008658">
    <property type="term" value="F:penicillin binding"/>
    <property type="evidence" value="ECO:0007669"/>
    <property type="project" value="InterPro"/>
</dbReference>
<dbReference type="SUPFAM" id="SSF53955">
    <property type="entry name" value="Lysozyme-like"/>
    <property type="match status" value="1"/>
</dbReference>
<dbReference type="GO" id="GO:0009002">
    <property type="term" value="F:serine-type D-Ala-D-Ala carboxypeptidase activity"/>
    <property type="evidence" value="ECO:0007669"/>
    <property type="project" value="UniProtKB-EC"/>
</dbReference>
<evidence type="ECO:0000256" key="6">
    <source>
        <dbReference type="ARBA" id="ARBA00022670"/>
    </source>
</evidence>
<organism evidence="20 21">
    <name type="scientific">Candidatus Magasanikbacteria bacterium RIFOXYB1_FULL_40_15</name>
    <dbReference type="NCBI Taxonomy" id="1798697"/>
    <lineage>
        <taxon>Bacteria</taxon>
        <taxon>Candidatus Magasanikiibacteriota</taxon>
    </lineage>
</organism>
<keyword evidence="7" id="KW-0328">Glycosyltransferase</keyword>
<sequence>MPIPPLKRRTYGYIDEKSERKTITHGEKPTKNARRNRMKDFLPNPIIRALVWLILLPFKIVWWILRAFFRLWKKLPQMTEEAKKELQRKIIIFFVSLAIFGMLGITVLVAWASRDLPDPDRLTDRQVAESTKIYDRTGKHLLYEIFTDQKRTMVDLEQIPDLLVKAVIATEDTAFYEHNGIRPLSILRSVVYGVIGKSRLGSGASTLTQQLVKNAILTNERTYTRKIKEIILSVRLEQKYSKNQILKIYFNEIPYGSTNYGIESAAQSYFNKTVSDLNLNEIAILAGLPKAPSKYLTDHYALKLRRNFVLERMFEEGYITREEADENQAREIELAQDLGSIKAPHFVLYVKEKLVEKYGEQLVDTGGLKVITSLDWEKQQMAETIVKEESERLFEDAGVNNTSLVAIDPKTGHILAMIGSRDFFDDEIDGQFNVATLGLRQPGSSFKPIVYAAAFEKGYTPGTVLFDVETNFAVSGDAYEPKNYDLQEHGLVTMRNALQGSLNIPAVKTLYLVGDQKGVEFAERLGYTTLSEGDFGLSLVLGGGEVKLLDHVSAYGVFANEGERYPPESILRVEDNNGEILYEWKKEKGERVVEKEIAATLSDVLSDDASRAYVFGAGGVLTLPGRPVAAKTGTTNSYIDAWTIGYTPSLVAGVWAGNTDNTPMKQGHGGSNVAAPIWNRFMREALAGTPAEQFPAPPPNDAEKPVLRSSGGSGITLLIDKVTNKLATSSTPPSYIIERTYVPPHCILHYVNKDDPRGPVPEDPAQDPQYTIWEEAIQDWIRRNKEANPNWEISFEEPPSEYDDTHSLEMVPTLMVVSPTPSSTLSTRQIDTDIRVSAPRGVTKVQYKIDEKFVGTITSHPFNLNYYARDLQNGDHTLYIVVEDDVGNQLQTSVPFTLQAGTEPAGVFWAEKSIFLQKSDFPRTLFLNPFKLSKIKEVRIYKQQMVEGGRTLIGSIDNFSNLFNNQITFSLNEPLDSGYWQIVAEVVLKNGSRRDSDFASITVN</sequence>
<keyword evidence="11" id="KW-0573">Peptidoglycan synthesis</keyword>
<dbReference type="GO" id="GO:0030288">
    <property type="term" value="C:outer membrane-bounded periplasmic space"/>
    <property type="evidence" value="ECO:0007669"/>
    <property type="project" value="TreeGrafter"/>
</dbReference>
<dbReference type="SUPFAM" id="SSF56601">
    <property type="entry name" value="beta-lactamase/transpeptidase-like"/>
    <property type="match status" value="1"/>
</dbReference>
<feature type="domain" description="Penicillin-binding protein transpeptidase" evidence="18">
    <location>
        <begin position="403"/>
        <end position="682"/>
    </location>
</feature>
<evidence type="ECO:0000259" key="19">
    <source>
        <dbReference type="Pfam" id="PF00912"/>
    </source>
</evidence>
<dbReference type="InterPro" id="IPR050396">
    <property type="entry name" value="Glycosyltr_51/Transpeptidase"/>
</dbReference>
<evidence type="ECO:0000259" key="18">
    <source>
        <dbReference type="Pfam" id="PF00905"/>
    </source>
</evidence>
<dbReference type="GO" id="GO:0008955">
    <property type="term" value="F:peptidoglycan glycosyltransferase activity"/>
    <property type="evidence" value="ECO:0007669"/>
    <property type="project" value="UniProtKB-EC"/>
</dbReference>
<evidence type="ECO:0000313" key="21">
    <source>
        <dbReference type="Proteomes" id="UP000176300"/>
    </source>
</evidence>
<dbReference type="InterPro" id="IPR012338">
    <property type="entry name" value="Beta-lactam/transpept-like"/>
</dbReference>
<comment type="catalytic activity">
    <reaction evidence="15">
        <text>Preferential cleavage: (Ac)2-L-Lys-D-Ala-|-D-Ala. Also transpeptidation of peptidyl-alanyl moieties that are N-acyl substituents of D-alanine.</text>
        <dbReference type="EC" id="3.4.16.4"/>
    </reaction>
</comment>
<dbReference type="Pfam" id="PF00912">
    <property type="entry name" value="Transgly"/>
    <property type="match status" value="1"/>
</dbReference>
<feature type="transmembrane region" description="Helical" evidence="17">
    <location>
        <begin position="46"/>
        <end position="69"/>
    </location>
</feature>
<comment type="similarity">
    <text evidence="2">In the C-terminal section; belongs to the transpeptidase family.</text>
</comment>
<dbReference type="FunFam" id="1.10.3810.10:FF:000001">
    <property type="entry name" value="Penicillin-binding protein 1A"/>
    <property type="match status" value="1"/>
</dbReference>
<comment type="subcellular location">
    <subcellularLocation>
        <location evidence="1">Cell membrane</location>
    </subcellularLocation>
</comment>
<dbReference type="Pfam" id="PF00905">
    <property type="entry name" value="Transpeptidase"/>
    <property type="match status" value="1"/>
</dbReference>
<dbReference type="Gene3D" id="1.10.3810.10">
    <property type="entry name" value="Biosynthetic peptidoglycan transglycosylase-like"/>
    <property type="match status" value="1"/>
</dbReference>
<evidence type="ECO:0000256" key="16">
    <source>
        <dbReference type="ARBA" id="ARBA00049902"/>
    </source>
</evidence>
<dbReference type="InterPro" id="IPR013783">
    <property type="entry name" value="Ig-like_fold"/>
</dbReference>
<protein>
    <submittedName>
        <fullName evidence="20">Uncharacterized protein</fullName>
    </submittedName>
</protein>